<protein>
    <submittedName>
        <fullName evidence="1">Uncharacterized protein</fullName>
    </submittedName>
</protein>
<organism evidence="1">
    <name type="scientific">bioreactor metagenome</name>
    <dbReference type="NCBI Taxonomy" id="1076179"/>
    <lineage>
        <taxon>unclassified sequences</taxon>
        <taxon>metagenomes</taxon>
        <taxon>ecological metagenomes</taxon>
    </lineage>
</organism>
<evidence type="ECO:0000313" key="1">
    <source>
        <dbReference type="EMBL" id="MPL76946.1"/>
    </source>
</evidence>
<sequence length="115" mass="13141">MLTYTSTLRLKTGLFLVRPQKPYFANSPNTNHRLRYAPASLRKATSRPASDDEEYLYNSRGVRLIMVKWGTDLPKVKVKKALLLLSGLCMVIQRAFFRLRISKNSGQKVIDLTVP</sequence>
<dbReference type="EMBL" id="VSSQ01000102">
    <property type="protein sequence ID" value="MPL76946.1"/>
    <property type="molecule type" value="Genomic_DNA"/>
</dbReference>
<comment type="caution">
    <text evidence="1">The sequence shown here is derived from an EMBL/GenBank/DDBJ whole genome shotgun (WGS) entry which is preliminary data.</text>
</comment>
<reference evidence="1" key="1">
    <citation type="submission" date="2019-08" db="EMBL/GenBank/DDBJ databases">
        <authorList>
            <person name="Kucharzyk K."/>
            <person name="Murdoch R.W."/>
            <person name="Higgins S."/>
            <person name="Loffler F."/>
        </authorList>
    </citation>
    <scope>NUCLEOTIDE SEQUENCE</scope>
</reference>
<proteinExistence type="predicted"/>
<gene>
    <name evidence="1" type="ORF">SDC9_22797</name>
</gene>
<dbReference type="AlphaFoldDB" id="A0A644UD68"/>
<accession>A0A644UD68</accession>
<name>A0A644UD68_9ZZZZ</name>